<dbReference type="SMART" id="SM00347">
    <property type="entry name" value="HTH_MARR"/>
    <property type="match status" value="1"/>
</dbReference>
<comment type="caution">
    <text evidence="2">The sequence shown here is derived from an EMBL/GenBank/DDBJ whole genome shotgun (WGS) entry which is preliminary data.</text>
</comment>
<dbReference type="Pfam" id="PF13463">
    <property type="entry name" value="HTH_27"/>
    <property type="match status" value="1"/>
</dbReference>
<organism evidence="2 3">
    <name type="scientific">Sphingomonas oligophenolica</name>
    <dbReference type="NCBI Taxonomy" id="301154"/>
    <lineage>
        <taxon>Bacteria</taxon>
        <taxon>Pseudomonadati</taxon>
        <taxon>Pseudomonadota</taxon>
        <taxon>Alphaproteobacteria</taxon>
        <taxon>Sphingomonadales</taxon>
        <taxon>Sphingomonadaceae</taxon>
        <taxon>Sphingomonas</taxon>
    </lineage>
</organism>
<feature type="domain" description="HTH marR-type" evidence="1">
    <location>
        <begin position="35"/>
        <end position="134"/>
    </location>
</feature>
<dbReference type="Gene3D" id="1.10.10.10">
    <property type="entry name" value="Winged helix-like DNA-binding domain superfamily/Winged helix DNA-binding domain"/>
    <property type="match status" value="1"/>
</dbReference>
<sequence length="153" mass="17012">MSAKPKEPALSWDEIGFLCEGMSFASRPMQEATRNITEEFSLGPRGAWILGLIDNGHIYPLDITNVFRIGRSLISAELARLTEAGLITSVKNPQDRRRTALALTPTGKDARRRAKAQLAALVLDRLKDYSREELLLCARILHDWRANGPSEGP</sequence>
<dbReference type="InterPro" id="IPR036388">
    <property type="entry name" value="WH-like_DNA-bd_sf"/>
</dbReference>
<protein>
    <submittedName>
        <fullName evidence="2">MarR family winged helix-turn-helix transcriptional regulator</fullName>
    </submittedName>
</protein>
<dbReference type="InterPro" id="IPR036390">
    <property type="entry name" value="WH_DNA-bd_sf"/>
</dbReference>
<dbReference type="RefSeq" id="WP_343889280.1">
    <property type="nucleotide sequence ID" value="NZ_BAAAEH010000020.1"/>
</dbReference>
<reference evidence="2 3" key="1">
    <citation type="submission" date="2024-05" db="EMBL/GenBank/DDBJ databases">
        <authorList>
            <person name="Liu Q."/>
            <person name="Xin Y.-H."/>
        </authorList>
    </citation>
    <scope>NUCLEOTIDE SEQUENCE [LARGE SCALE GENOMIC DNA]</scope>
    <source>
        <strain evidence="2 3">CGMCC 1.10181</strain>
    </source>
</reference>
<gene>
    <name evidence="2" type="ORF">ABC974_12745</name>
</gene>
<evidence type="ECO:0000259" key="1">
    <source>
        <dbReference type="SMART" id="SM00347"/>
    </source>
</evidence>
<evidence type="ECO:0000313" key="3">
    <source>
        <dbReference type="Proteomes" id="UP001419910"/>
    </source>
</evidence>
<evidence type="ECO:0000313" key="2">
    <source>
        <dbReference type="EMBL" id="MEN2790500.1"/>
    </source>
</evidence>
<name>A0ABU9Y3X4_9SPHN</name>
<proteinExistence type="predicted"/>
<dbReference type="Proteomes" id="UP001419910">
    <property type="component" value="Unassembled WGS sequence"/>
</dbReference>
<dbReference type="SUPFAM" id="SSF46785">
    <property type="entry name" value="Winged helix' DNA-binding domain"/>
    <property type="match status" value="1"/>
</dbReference>
<accession>A0ABU9Y3X4</accession>
<keyword evidence="3" id="KW-1185">Reference proteome</keyword>
<dbReference type="InterPro" id="IPR000835">
    <property type="entry name" value="HTH_MarR-typ"/>
</dbReference>
<dbReference type="EMBL" id="JBDIME010000009">
    <property type="protein sequence ID" value="MEN2790500.1"/>
    <property type="molecule type" value="Genomic_DNA"/>
</dbReference>